<dbReference type="RefSeq" id="WP_134119118.1">
    <property type="nucleotide sequence ID" value="NZ_SOEG01000054.1"/>
</dbReference>
<feature type="transmembrane region" description="Helical" evidence="1">
    <location>
        <begin position="36"/>
        <end position="55"/>
    </location>
</feature>
<sequence length="138" mass="15863">MPSIIPTKGMSLLAAFIRGLALAGLVFYLFSEVDILYRILDSVFIGFIPSFHLGYVANRRGAVGVNRTRFNLKDSLATSIGFGRSIKWIIFVLTSRLLFMLLEITLKIHYIIMTILSIIALIYFIRVYYIEDRYKKED</sequence>
<accession>A0A4R8GG43</accession>
<gene>
    <name evidence="2" type="ORF">C7959_15410</name>
</gene>
<feature type="transmembrane region" description="Helical" evidence="1">
    <location>
        <begin position="76"/>
        <end position="102"/>
    </location>
</feature>
<keyword evidence="1" id="KW-1133">Transmembrane helix</keyword>
<proteinExistence type="predicted"/>
<feature type="transmembrane region" description="Helical" evidence="1">
    <location>
        <begin position="12"/>
        <end position="30"/>
    </location>
</feature>
<keyword evidence="1" id="KW-0472">Membrane</keyword>
<evidence type="ECO:0000256" key="1">
    <source>
        <dbReference type="SAM" id="Phobius"/>
    </source>
</evidence>
<feature type="transmembrane region" description="Helical" evidence="1">
    <location>
        <begin position="108"/>
        <end position="129"/>
    </location>
</feature>
<evidence type="ECO:0000313" key="2">
    <source>
        <dbReference type="EMBL" id="TDX44482.1"/>
    </source>
</evidence>
<comment type="caution">
    <text evidence="2">The sequence shown here is derived from an EMBL/GenBank/DDBJ whole genome shotgun (WGS) entry which is preliminary data.</text>
</comment>
<reference evidence="2 3" key="1">
    <citation type="submission" date="2019-03" db="EMBL/GenBank/DDBJ databases">
        <title>Subsurface microbial communities from deep shales in Ohio and West Virginia, USA.</title>
        <authorList>
            <person name="Wrighton K."/>
        </authorList>
    </citation>
    <scope>NUCLEOTIDE SEQUENCE [LARGE SCALE GENOMIC DNA]</scope>
    <source>
        <strain evidence="2 3">MSL 6dP</strain>
    </source>
</reference>
<evidence type="ECO:0000313" key="3">
    <source>
        <dbReference type="Proteomes" id="UP000295832"/>
    </source>
</evidence>
<dbReference type="Proteomes" id="UP000295832">
    <property type="component" value="Unassembled WGS sequence"/>
</dbReference>
<keyword evidence="1" id="KW-0812">Transmembrane</keyword>
<keyword evidence="3" id="KW-1185">Reference proteome</keyword>
<dbReference type="AlphaFoldDB" id="A0A4R8GG43"/>
<organism evidence="2 3">
    <name type="scientific">Orenia marismortui</name>
    <dbReference type="NCBI Taxonomy" id="46469"/>
    <lineage>
        <taxon>Bacteria</taxon>
        <taxon>Bacillati</taxon>
        <taxon>Bacillota</taxon>
        <taxon>Clostridia</taxon>
        <taxon>Halanaerobiales</taxon>
        <taxon>Halobacteroidaceae</taxon>
        <taxon>Orenia</taxon>
    </lineage>
</organism>
<dbReference type="EMBL" id="SOEG01000054">
    <property type="protein sequence ID" value="TDX44482.1"/>
    <property type="molecule type" value="Genomic_DNA"/>
</dbReference>
<protein>
    <submittedName>
        <fullName evidence="2">Uncharacterized protein</fullName>
    </submittedName>
</protein>
<name>A0A4R8GG43_9FIRM</name>